<keyword evidence="3 6" id="KW-0963">Cytoplasm</keyword>
<evidence type="ECO:0000256" key="6">
    <source>
        <dbReference type="RuleBase" id="RU369048"/>
    </source>
</evidence>
<accession>H2V5Q1</accession>
<evidence type="ECO:0000256" key="7">
    <source>
        <dbReference type="SAM" id="MobiDB-lite"/>
    </source>
</evidence>
<evidence type="ECO:0000256" key="8">
    <source>
        <dbReference type="SAM" id="Phobius"/>
    </source>
</evidence>
<dbReference type="PANTHER" id="PTHR12425">
    <property type="entry name" value="SYNEMBRYN"/>
    <property type="match status" value="1"/>
</dbReference>
<keyword evidence="4 6" id="KW-0344">Guanine-nucleotide releasing factor</keyword>
<dbReference type="InterPro" id="IPR008376">
    <property type="entry name" value="Chaperone_Ric-8_A/B"/>
</dbReference>
<evidence type="ECO:0000256" key="2">
    <source>
        <dbReference type="ARBA" id="ARBA00009049"/>
    </source>
</evidence>
<reference evidence="9" key="2">
    <citation type="submission" date="2025-08" db="UniProtKB">
        <authorList>
            <consortium name="Ensembl"/>
        </authorList>
    </citation>
    <scope>IDENTIFICATION</scope>
</reference>
<organism evidence="9 10">
    <name type="scientific">Takifugu rubripes</name>
    <name type="common">Japanese pufferfish</name>
    <name type="synonym">Fugu rubripes</name>
    <dbReference type="NCBI Taxonomy" id="31033"/>
    <lineage>
        <taxon>Eukaryota</taxon>
        <taxon>Metazoa</taxon>
        <taxon>Chordata</taxon>
        <taxon>Craniata</taxon>
        <taxon>Vertebrata</taxon>
        <taxon>Euteleostomi</taxon>
        <taxon>Actinopterygii</taxon>
        <taxon>Neopterygii</taxon>
        <taxon>Teleostei</taxon>
        <taxon>Neoteleostei</taxon>
        <taxon>Acanthomorphata</taxon>
        <taxon>Eupercaria</taxon>
        <taxon>Tetraodontiformes</taxon>
        <taxon>Tetradontoidea</taxon>
        <taxon>Tetraodontidae</taxon>
        <taxon>Takifugu</taxon>
    </lineage>
</organism>
<keyword evidence="10" id="KW-1185">Reference proteome</keyword>
<feature type="compositionally biased region" description="Basic and acidic residues" evidence="7">
    <location>
        <begin position="512"/>
        <end position="523"/>
    </location>
</feature>
<gene>
    <name evidence="9" type="primary">ric8a</name>
</gene>
<keyword evidence="8" id="KW-0472">Membrane</keyword>
<evidence type="ECO:0000256" key="4">
    <source>
        <dbReference type="ARBA" id="ARBA00022658"/>
    </source>
</evidence>
<dbReference type="GO" id="GO:0001965">
    <property type="term" value="F:G-protein alpha-subunit binding"/>
    <property type="evidence" value="ECO:0007669"/>
    <property type="project" value="UniProtKB-UniRule"/>
</dbReference>
<keyword evidence="8" id="KW-0812">Transmembrane</keyword>
<dbReference type="Ensembl" id="ENSTRUT00000044685.3">
    <property type="protein sequence ID" value="ENSTRUP00000044535.3"/>
    <property type="gene ID" value="ENSTRUG00000017385.3"/>
</dbReference>
<dbReference type="InterPro" id="IPR016024">
    <property type="entry name" value="ARM-type_fold"/>
</dbReference>
<dbReference type="PANTHER" id="PTHR12425:SF4">
    <property type="entry name" value="SYNEMBRYN-A"/>
    <property type="match status" value="1"/>
</dbReference>
<dbReference type="GO" id="GO:0005886">
    <property type="term" value="C:plasma membrane"/>
    <property type="evidence" value="ECO:0007669"/>
    <property type="project" value="TreeGrafter"/>
</dbReference>
<keyword evidence="5" id="KW-0143">Chaperone</keyword>
<dbReference type="Pfam" id="PF10165">
    <property type="entry name" value="Ric8"/>
    <property type="match status" value="1"/>
</dbReference>
<evidence type="ECO:0000256" key="3">
    <source>
        <dbReference type="ARBA" id="ARBA00022490"/>
    </source>
</evidence>
<dbReference type="OMA" id="NADPIFT"/>
<comment type="function">
    <text evidence="6">Chaperone that specifically binds and folds nascent G alpha proteins prior to G protein heterotrimer formation. Also acts as a guanine nucleotide exchange factor (GEF) for G alpha proteins by stimulating exchange of bound GDP for free GTP.</text>
</comment>
<dbReference type="AlphaFoldDB" id="H2V5Q1"/>
<reference evidence="9 10" key="1">
    <citation type="journal article" date="2011" name="Genome Biol. Evol.">
        <title>Integration of the genetic map and genome assembly of fugu facilitates insights into distinct features of genome evolution in teleosts and mammals.</title>
        <authorList>
            <person name="Kai W."/>
            <person name="Kikuchi K."/>
            <person name="Tohari S."/>
            <person name="Chew A.K."/>
            <person name="Tay A."/>
            <person name="Fujiwara A."/>
            <person name="Hosoya S."/>
            <person name="Suetake H."/>
            <person name="Naruse K."/>
            <person name="Brenner S."/>
            <person name="Suzuki Y."/>
            <person name="Venkatesh B."/>
        </authorList>
    </citation>
    <scope>NUCLEOTIDE SEQUENCE [LARGE SCALE GENOMIC DNA]</scope>
</reference>
<comment type="subunit">
    <text evidence="6">Interacts with some GDP-bound G alpha proteins. Does not interact with G-alpha proteins when they are in complex with subunits beta and gamma.</text>
</comment>
<feature type="region of interest" description="Disordered" evidence="7">
    <location>
        <begin position="508"/>
        <end position="549"/>
    </location>
</feature>
<proteinExistence type="inferred from homology"/>
<dbReference type="GO" id="GO:0005085">
    <property type="term" value="F:guanyl-nucleotide exchange factor activity"/>
    <property type="evidence" value="ECO:0007669"/>
    <property type="project" value="UniProtKB-UniRule"/>
</dbReference>
<dbReference type="SUPFAM" id="SSF48371">
    <property type="entry name" value="ARM repeat"/>
    <property type="match status" value="1"/>
</dbReference>
<dbReference type="GeneTree" id="ENSGT00390000014700"/>
<evidence type="ECO:0000313" key="10">
    <source>
        <dbReference type="Proteomes" id="UP000005226"/>
    </source>
</evidence>
<comment type="similarity">
    <text evidence="2 6">Belongs to the synembryn family.</text>
</comment>
<dbReference type="FunCoup" id="H2V5Q1">
    <property type="interactions" value="1124"/>
</dbReference>
<dbReference type="InterPro" id="IPR019318">
    <property type="entry name" value="Gua_nucleotide_exch_fac_Ric8"/>
</dbReference>
<keyword evidence="8" id="KW-1133">Transmembrane helix</keyword>
<comment type="subcellular location">
    <subcellularLocation>
        <location evidence="1">Cytoplasm</location>
        <location evidence="1">Cell cortex</location>
    </subcellularLocation>
</comment>
<evidence type="ECO:0000256" key="1">
    <source>
        <dbReference type="ARBA" id="ARBA00004544"/>
    </source>
</evidence>
<dbReference type="GO" id="GO:0007186">
    <property type="term" value="P:G protein-coupled receptor signaling pathway"/>
    <property type="evidence" value="ECO:0007669"/>
    <property type="project" value="TreeGrafter"/>
</dbReference>
<protein>
    <recommendedName>
        <fullName evidence="6">Synembryn</fullName>
    </recommendedName>
    <alternativeName>
        <fullName evidence="6">Protein Ric-8</fullName>
    </alternativeName>
</protein>
<evidence type="ECO:0000313" key="9">
    <source>
        <dbReference type="Ensembl" id="ENSTRUP00000044535.3"/>
    </source>
</evidence>
<feature type="compositionally biased region" description="Acidic residues" evidence="7">
    <location>
        <begin position="538"/>
        <end position="549"/>
    </location>
</feature>
<dbReference type="HOGENOM" id="CLU_018602_1_0_1"/>
<evidence type="ECO:0000256" key="5">
    <source>
        <dbReference type="ARBA" id="ARBA00023186"/>
    </source>
</evidence>
<dbReference type="InParanoid" id="H2V5Q1"/>
<dbReference type="GO" id="GO:0005938">
    <property type="term" value="C:cell cortex"/>
    <property type="evidence" value="ECO:0007669"/>
    <property type="project" value="UniProtKB-SubCell"/>
</dbReference>
<feature type="transmembrane region" description="Helical" evidence="8">
    <location>
        <begin position="131"/>
        <end position="155"/>
    </location>
</feature>
<sequence>MDVKRVIEKMETGEQDTVLMALQSYNKEMSQIFTFITEDEQDRQYLGELVLAFLNKDVQPCCQLTCLETVRILTRDKNCLSPFVSRSALSTLARYAGILTPEHPDQDAVMEGLKSICNVLLHSETGLVGRLCLCFVSLGSALTSCGLLFWVQILFFDLRLTFLLTAQRVEIRKQLAQELHGISLLGNQLEAVLGLCWPDTLEAARSGFEGVPLEELPPLSRQQTELAMEVLKILFNITFDKGRRSVDEEEAAEFRRLAAILRHCLMIHTDGDEGTQEFHSHVVNLLGNLPLPCLDVLLIPKVQQGSTEYLGVNMDAVDMLLNFMEKRLDRGQKLKETLLPSLNLLIESSRIHRETRKFLRSKVLPPLRDVKNRPEVGDALRNKLVRLMTHVDTDVKDAAAEFLFVLCKENVSRFIKYTGYGNAAGLLVTRGLLAGGRGSGFYSDDEDSDTEEYREAKTQINPVTGVVEEEQPDPMEGMTEEQKEYEAIKLIKMFEKLSRTSVIQPMQLGTDGKMRAMKGEDLHNLAQNPAQLSANSGSEDEPDEAEQPH</sequence>
<dbReference type="Proteomes" id="UP000005226">
    <property type="component" value="Chromosome 9"/>
</dbReference>
<reference evidence="9" key="3">
    <citation type="submission" date="2025-09" db="UniProtKB">
        <authorList>
            <consortium name="Ensembl"/>
        </authorList>
    </citation>
    <scope>IDENTIFICATION</scope>
</reference>
<feature type="compositionally biased region" description="Polar residues" evidence="7">
    <location>
        <begin position="525"/>
        <end position="537"/>
    </location>
</feature>
<dbReference type="PRINTS" id="PR01802">
    <property type="entry name" value="SYNEMBRYN"/>
</dbReference>
<name>H2V5Q1_TAKRU</name>